<protein>
    <recommendedName>
        <fullName evidence="3">Reverse transcriptase zinc-binding domain-containing protein</fullName>
    </recommendedName>
</protein>
<dbReference type="OrthoDB" id="2273311at2759"/>
<evidence type="ECO:0008006" key="3">
    <source>
        <dbReference type="Google" id="ProtNLM"/>
    </source>
</evidence>
<sequence>MPLLSESPLCPICLSQIEDAIHMMVSCPMKKETWKAGQAMLLKPIVNPLLIWQVITFQSLPRSNKELQASIPDLITYGRILQVIWSCHWQVVFDQATWSHANAMNRLRNSECYRKNVEGEEGRKEVQTTD</sequence>
<dbReference type="EMBL" id="LT551552">
    <property type="protein sequence ID" value="SAL97137.1"/>
    <property type="molecule type" value="Genomic_DNA"/>
</dbReference>
<name>A0A168LN47_ABSGL</name>
<dbReference type="AlphaFoldDB" id="A0A168LN47"/>
<organism evidence="1">
    <name type="scientific">Absidia glauca</name>
    <name type="common">Pin mould</name>
    <dbReference type="NCBI Taxonomy" id="4829"/>
    <lineage>
        <taxon>Eukaryota</taxon>
        <taxon>Fungi</taxon>
        <taxon>Fungi incertae sedis</taxon>
        <taxon>Mucoromycota</taxon>
        <taxon>Mucoromycotina</taxon>
        <taxon>Mucoromycetes</taxon>
        <taxon>Mucorales</taxon>
        <taxon>Cunninghamellaceae</taxon>
        <taxon>Absidia</taxon>
    </lineage>
</organism>
<evidence type="ECO:0000313" key="1">
    <source>
        <dbReference type="EMBL" id="SAL97137.1"/>
    </source>
</evidence>
<keyword evidence="2" id="KW-1185">Reference proteome</keyword>
<gene>
    <name evidence="1" type="primary">ABSGL_02601.1 scaffold 3573</name>
</gene>
<proteinExistence type="predicted"/>
<dbReference type="Proteomes" id="UP000078561">
    <property type="component" value="Unassembled WGS sequence"/>
</dbReference>
<reference evidence="1" key="1">
    <citation type="submission" date="2016-04" db="EMBL/GenBank/DDBJ databases">
        <authorList>
            <person name="Evans L.H."/>
            <person name="Alamgir A."/>
            <person name="Owens N."/>
            <person name="Weber N.D."/>
            <person name="Virtaneva K."/>
            <person name="Barbian K."/>
            <person name="Babar A."/>
            <person name="Rosenke K."/>
        </authorList>
    </citation>
    <scope>NUCLEOTIDE SEQUENCE [LARGE SCALE GENOMIC DNA]</scope>
    <source>
        <strain evidence="1">CBS 101.48</strain>
    </source>
</reference>
<dbReference type="InParanoid" id="A0A168LN47"/>
<evidence type="ECO:0000313" key="2">
    <source>
        <dbReference type="Proteomes" id="UP000078561"/>
    </source>
</evidence>
<accession>A0A168LN47</accession>